<evidence type="ECO:0000313" key="2">
    <source>
        <dbReference type="WBParaSite" id="Pan_g16401.t1"/>
    </source>
</evidence>
<reference evidence="2" key="2">
    <citation type="submission" date="2020-10" db="UniProtKB">
        <authorList>
            <consortium name="WormBaseParasite"/>
        </authorList>
    </citation>
    <scope>IDENTIFICATION</scope>
</reference>
<proteinExistence type="predicted"/>
<organism evidence="1 2">
    <name type="scientific">Panagrellus redivivus</name>
    <name type="common">Microworm</name>
    <dbReference type="NCBI Taxonomy" id="6233"/>
    <lineage>
        <taxon>Eukaryota</taxon>
        <taxon>Metazoa</taxon>
        <taxon>Ecdysozoa</taxon>
        <taxon>Nematoda</taxon>
        <taxon>Chromadorea</taxon>
        <taxon>Rhabditida</taxon>
        <taxon>Tylenchina</taxon>
        <taxon>Panagrolaimomorpha</taxon>
        <taxon>Panagrolaimoidea</taxon>
        <taxon>Panagrolaimidae</taxon>
        <taxon>Panagrellus</taxon>
    </lineage>
</organism>
<dbReference type="AlphaFoldDB" id="A0A7E4ZTJ3"/>
<keyword evidence="1" id="KW-1185">Reference proteome</keyword>
<reference evidence="1" key="1">
    <citation type="journal article" date="2013" name="Genetics">
        <title>The draft genome and transcriptome of Panagrellus redivivus are shaped by the harsh demands of a free-living lifestyle.</title>
        <authorList>
            <person name="Srinivasan J."/>
            <person name="Dillman A.R."/>
            <person name="Macchietto M.G."/>
            <person name="Heikkinen L."/>
            <person name="Lakso M."/>
            <person name="Fracchia K.M."/>
            <person name="Antoshechkin I."/>
            <person name="Mortazavi A."/>
            <person name="Wong G."/>
            <person name="Sternberg P.W."/>
        </authorList>
    </citation>
    <scope>NUCLEOTIDE SEQUENCE [LARGE SCALE GENOMIC DNA]</scope>
    <source>
        <strain evidence="1">MT8872</strain>
    </source>
</reference>
<sequence>MIKSSLFSVLPPQDEKILDVSNLFLRDLTAPFFEERAKEHLCCAQLIQCFALHCVSVRMFNTQSGALARIVIRDF</sequence>
<protein>
    <submittedName>
        <fullName evidence="2">Uncharacterized protein</fullName>
    </submittedName>
</protein>
<dbReference type="Proteomes" id="UP000492821">
    <property type="component" value="Unassembled WGS sequence"/>
</dbReference>
<accession>A0A7E4ZTJ3</accession>
<name>A0A7E4ZTJ3_PANRE</name>
<dbReference type="WBParaSite" id="Pan_g16401.t1">
    <property type="protein sequence ID" value="Pan_g16401.t1"/>
    <property type="gene ID" value="Pan_g16401"/>
</dbReference>
<evidence type="ECO:0000313" key="1">
    <source>
        <dbReference type="Proteomes" id="UP000492821"/>
    </source>
</evidence>